<name>A0A2U1LWD6_ARTAN</name>
<accession>A0A2U1LWD6</accession>
<feature type="domain" description="F-box associated beta-propeller type 1" evidence="2">
    <location>
        <begin position="31"/>
        <end position="252"/>
    </location>
</feature>
<dbReference type="EMBL" id="PKPP01007471">
    <property type="protein sequence ID" value="PWA53274.1"/>
    <property type="molecule type" value="Genomic_DNA"/>
</dbReference>
<feature type="region of interest" description="Disordered" evidence="1">
    <location>
        <begin position="312"/>
        <end position="331"/>
    </location>
</feature>
<gene>
    <name evidence="3" type="ORF">CTI12_AA444510</name>
</gene>
<comment type="caution">
    <text evidence="3">The sequence shown here is derived from an EMBL/GenBank/DDBJ whole genome shotgun (WGS) entry which is preliminary data.</text>
</comment>
<dbReference type="InterPro" id="IPR017451">
    <property type="entry name" value="F-box-assoc_interact_dom"/>
</dbReference>
<dbReference type="PANTHER" id="PTHR31672">
    <property type="entry name" value="BNACNNG10540D PROTEIN"/>
    <property type="match status" value="1"/>
</dbReference>
<evidence type="ECO:0000259" key="2">
    <source>
        <dbReference type="Pfam" id="PF07734"/>
    </source>
</evidence>
<dbReference type="AlphaFoldDB" id="A0A2U1LWD6"/>
<reference evidence="3 4" key="1">
    <citation type="journal article" date="2018" name="Mol. Plant">
        <title>The genome of Artemisia annua provides insight into the evolution of Asteraceae family and artemisinin biosynthesis.</title>
        <authorList>
            <person name="Shen Q."/>
            <person name="Zhang L."/>
            <person name="Liao Z."/>
            <person name="Wang S."/>
            <person name="Yan T."/>
            <person name="Shi P."/>
            <person name="Liu M."/>
            <person name="Fu X."/>
            <person name="Pan Q."/>
            <person name="Wang Y."/>
            <person name="Lv Z."/>
            <person name="Lu X."/>
            <person name="Zhang F."/>
            <person name="Jiang W."/>
            <person name="Ma Y."/>
            <person name="Chen M."/>
            <person name="Hao X."/>
            <person name="Li L."/>
            <person name="Tang Y."/>
            <person name="Lv G."/>
            <person name="Zhou Y."/>
            <person name="Sun X."/>
            <person name="Brodelius P.E."/>
            <person name="Rose J.K.C."/>
            <person name="Tang K."/>
        </authorList>
    </citation>
    <scope>NUCLEOTIDE SEQUENCE [LARGE SCALE GENOMIC DNA]</scope>
    <source>
        <strain evidence="4">cv. Huhao1</strain>
        <tissue evidence="3">Leaf</tissue>
    </source>
</reference>
<dbReference type="InterPro" id="IPR050796">
    <property type="entry name" value="SCF_F-box_component"/>
</dbReference>
<dbReference type="STRING" id="35608.A0A2U1LWD6"/>
<evidence type="ECO:0000313" key="4">
    <source>
        <dbReference type="Proteomes" id="UP000245207"/>
    </source>
</evidence>
<dbReference type="InterPro" id="IPR006527">
    <property type="entry name" value="F-box-assoc_dom_typ1"/>
</dbReference>
<evidence type="ECO:0000313" key="3">
    <source>
        <dbReference type="EMBL" id="PWA53274.1"/>
    </source>
</evidence>
<dbReference type="Pfam" id="PF07734">
    <property type="entry name" value="FBA_1"/>
    <property type="match status" value="1"/>
</dbReference>
<proteinExistence type="predicted"/>
<dbReference type="NCBIfam" id="TIGR01640">
    <property type="entry name" value="F_box_assoc_1"/>
    <property type="match status" value="1"/>
</dbReference>
<evidence type="ECO:0000256" key="1">
    <source>
        <dbReference type="SAM" id="MobiDB-lite"/>
    </source>
</evidence>
<dbReference type="PANTHER" id="PTHR31672:SF13">
    <property type="entry name" value="F-BOX PROTEIN CPR30-LIKE"/>
    <property type="match status" value="1"/>
</dbReference>
<dbReference type="Proteomes" id="UP000245207">
    <property type="component" value="Unassembled WGS sequence"/>
</dbReference>
<protein>
    <submittedName>
        <fullName evidence="3">F-box domain-containing protein</fullName>
    </submittedName>
</protein>
<sequence length="331" mass="37456">MSELSTKMIVFGILTRVPPKAVGRFKSVFLFIELQTSSIHPINFETHAYEPGTSITIPFFHLSYDNRFNPVSVLSHFNGLLCVYNRVTSDLFLWNPVTTSFKRLPHPYSNDFYKGTLDAVGMYTDTHDDLKVMYIRRRDATLAVNVYSRSVESWRNIPLTLHADYLTTRFCWSSGTLCGGTLYFTVSETVVGGIHFMISFDVNTEEFEMFNLPPIPNHGIVFISLVNAQNELVMFAASGHRSMKIDMWILTEVFIPLLPFSVKMKAQNEASACSPGPGTSASRPQNAKCSNCLKLKQDIMELKKKLEWYKNPQKKTQSAGPCDDMGELSLK</sequence>
<organism evidence="3 4">
    <name type="scientific">Artemisia annua</name>
    <name type="common">Sweet wormwood</name>
    <dbReference type="NCBI Taxonomy" id="35608"/>
    <lineage>
        <taxon>Eukaryota</taxon>
        <taxon>Viridiplantae</taxon>
        <taxon>Streptophyta</taxon>
        <taxon>Embryophyta</taxon>
        <taxon>Tracheophyta</taxon>
        <taxon>Spermatophyta</taxon>
        <taxon>Magnoliopsida</taxon>
        <taxon>eudicotyledons</taxon>
        <taxon>Gunneridae</taxon>
        <taxon>Pentapetalae</taxon>
        <taxon>asterids</taxon>
        <taxon>campanulids</taxon>
        <taxon>Asterales</taxon>
        <taxon>Asteraceae</taxon>
        <taxon>Asteroideae</taxon>
        <taxon>Anthemideae</taxon>
        <taxon>Artemisiinae</taxon>
        <taxon>Artemisia</taxon>
    </lineage>
</organism>
<keyword evidence="4" id="KW-1185">Reference proteome</keyword>